<dbReference type="AlphaFoldDB" id="A0A286ED86"/>
<evidence type="ECO:0000313" key="8">
    <source>
        <dbReference type="EMBL" id="SOD68858.1"/>
    </source>
</evidence>
<dbReference type="InterPro" id="IPR037214">
    <property type="entry name" value="TROVE_dom_sf"/>
</dbReference>
<accession>A0A286ED86</accession>
<evidence type="ECO:0000256" key="3">
    <source>
        <dbReference type="ARBA" id="ARBA00022490"/>
    </source>
</evidence>
<dbReference type="Gene3D" id="3.40.50.410">
    <property type="entry name" value="von Willebrand factor, type A domain"/>
    <property type="match status" value="1"/>
</dbReference>
<dbReference type="PROSITE" id="PS50988">
    <property type="entry name" value="TROVE"/>
    <property type="match status" value="1"/>
</dbReference>
<keyword evidence="5" id="KW-0694">RNA-binding</keyword>
<dbReference type="Pfam" id="PF05731">
    <property type="entry name" value="TROVE"/>
    <property type="match status" value="1"/>
</dbReference>
<dbReference type="EMBL" id="OCNF01000011">
    <property type="protein sequence ID" value="SOD68858.1"/>
    <property type="molecule type" value="Genomic_DNA"/>
</dbReference>
<dbReference type="Pfam" id="PF25045">
    <property type="entry name" value="vWA_Ro60"/>
    <property type="match status" value="1"/>
</dbReference>
<evidence type="ECO:0000256" key="1">
    <source>
        <dbReference type="ARBA" id="ARBA00004496"/>
    </source>
</evidence>
<evidence type="ECO:0000256" key="5">
    <source>
        <dbReference type="ARBA" id="ARBA00022884"/>
    </source>
</evidence>
<keyword evidence="4" id="KW-0479">Metal-binding</keyword>
<dbReference type="GO" id="GO:0003723">
    <property type="term" value="F:RNA binding"/>
    <property type="evidence" value="ECO:0007669"/>
    <property type="project" value="UniProtKB-KW"/>
</dbReference>
<dbReference type="SUPFAM" id="SSF140864">
    <property type="entry name" value="TROVE domain-like"/>
    <property type="match status" value="1"/>
</dbReference>
<evidence type="ECO:0000259" key="7">
    <source>
        <dbReference type="PROSITE" id="PS50988"/>
    </source>
</evidence>
<dbReference type="InterPro" id="IPR008858">
    <property type="entry name" value="TROVE_dom"/>
</dbReference>
<dbReference type="OrthoDB" id="208855at2"/>
<evidence type="ECO:0000313" key="9">
    <source>
        <dbReference type="Proteomes" id="UP000219669"/>
    </source>
</evidence>
<dbReference type="InterPro" id="IPR040322">
    <property type="entry name" value="TROVE2"/>
</dbReference>
<keyword evidence="6 8" id="KW-0687">Ribonucleoprotein</keyword>
<comment type="subcellular location">
    <subcellularLocation>
        <location evidence="1">Cytoplasm</location>
    </subcellularLocation>
</comment>
<keyword evidence="9" id="KW-1185">Reference proteome</keyword>
<dbReference type="SUPFAM" id="SSF53300">
    <property type="entry name" value="vWA-like"/>
    <property type="match status" value="1"/>
</dbReference>
<keyword evidence="3" id="KW-0963">Cytoplasm</keyword>
<proteinExistence type="inferred from homology"/>
<protein>
    <submittedName>
        <fullName evidence="8">SS-A/Ro ribonucleoprotein</fullName>
    </submittedName>
</protein>
<evidence type="ECO:0000256" key="2">
    <source>
        <dbReference type="ARBA" id="ARBA00007814"/>
    </source>
</evidence>
<dbReference type="Proteomes" id="UP000219669">
    <property type="component" value="Unassembled WGS sequence"/>
</dbReference>
<dbReference type="PANTHER" id="PTHR14202">
    <property type="entry name" value="60 KDA RIBONUCLEOPROTEIN SSA/RO"/>
    <property type="match status" value="1"/>
</dbReference>
<name>A0A286ED86_9NEIS</name>
<dbReference type="GO" id="GO:0046872">
    <property type="term" value="F:metal ion binding"/>
    <property type="evidence" value="ECO:0007669"/>
    <property type="project" value="UniProtKB-KW"/>
</dbReference>
<comment type="similarity">
    <text evidence="2">Belongs to the Ro 60 kDa family.</text>
</comment>
<dbReference type="PANTHER" id="PTHR14202:SF0">
    <property type="entry name" value="RNA-BINDING PROTEIN RO60"/>
    <property type="match status" value="1"/>
</dbReference>
<reference evidence="8 9" key="1">
    <citation type="submission" date="2017-09" db="EMBL/GenBank/DDBJ databases">
        <authorList>
            <person name="Ehlers B."/>
            <person name="Leendertz F.H."/>
        </authorList>
    </citation>
    <scope>NUCLEOTIDE SEQUENCE [LARGE SCALE GENOMIC DNA]</scope>
    <source>
        <strain evidence="8 9">DSM 16848</strain>
    </source>
</reference>
<gene>
    <name evidence="8" type="ORF">SAMN02746062_01420</name>
</gene>
<dbReference type="GO" id="GO:0005737">
    <property type="term" value="C:cytoplasm"/>
    <property type="evidence" value="ECO:0007669"/>
    <property type="project" value="UniProtKB-SubCell"/>
</dbReference>
<dbReference type="RefSeq" id="WP_143269145.1">
    <property type="nucleotide sequence ID" value="NZ_CP083931.1"/>
</dbReference>
<evidence type="ECO:0000256" key="4">
    <source>
        <dbReference type="ARBA" id="ARBA00022723"/>
    </source>
</evidence>
<feature type="domain" description="TROVE" evidence="7">
    <location>
        <begin position="23"/>
        <end position="327"/>
    </location>
</feature>
<dbReference type="InterPro" id="IPR056800">
    <property type="entry name" value="vWA_Ro60"/>
</dbReference>
<evidence type="ECO:0000256" key="6">
    <source>
        <dbReference type="ARBA" id="ARBA00023274"/>
    </source>
</evidence>
<dbReference type="InterPro" id="IPR036465">
    <property type="entry name" value="vWFA_dom_sf"/>
</dbReference>
<organism evidence="8 9">
    <name type="scientific">Alysiella filiformis DSM 16848</name>
    <dbReference type="NCBI Taxonomy" id="1120981"/>
    <lineage>
        <taxon>Bacteria</taxon>
        <taxon>Pseudomonadati</taxon>
        <taxon>Pseudomonadota</taxon>
        <taxon>Betaproteobacteria</taxon>
        <taxon>Neisseriales</taxon>
        <taxon>Neisseriaceae</taxon>
        <taxon>Alysiella</taxon>
    </lineage>
</organism>
<sequence length="521" mass="57865">MANKNIFNTLFHKNKNQENATHTHNQAGGIAYAFTPEHALAQFATTGCFNNTYYANAAEQLDQVRQLCEHVSPKFIAQTAIYAREKGAMKDMPAFLLAILAQKDVALCAQIFERVIDNGKMLRNFVQMLRSGATGRKSLGTRPKKLVQNWLLHADEKQLLNAAIGNAPSLADLVKMVHPKPRETWQAAWFAWLIGREYRFEDLPPITQSFELYKQNRAGKLPDVPFQMLTSLDLDTGAWTQIALNGSWQQVRQNLNTFQRHGVFDKNKNTHAIAKKIADKQLVKKSRVLPYQLLTAFQAACNLPRDISHALQDAMEHAVENVPVFKGNIVVCPDVSGSMQSPATGYRGSATSKTRCIDVAALVSAAVLRQNPQARILPFENIVVGVKINPRDSIMTNAEKLAKIGGGGTTCSAPLAKLNAEKADVDLLIMVSDNESWADREQHFGSQTSLKKEWDKLKQRCPNAKLVCLDIQPNATTQAQNRNDILNIGGFSDHVFGVIGAFAEQDLHGDMWVKQIQAIEL</sequence>
<dbReference type="GO" id="GO:1990904">
    <property type="term" value="C:ribonucleoprotein complex"/>
    <property type="evidence" value="ECO:0007669"/>
    <property type="project" value="UniProtKB-KW"/>
</dbReference>